<dbReference type="OrthoDB" id="7065374at2"/>
<dbReference type="AlphaFoldDB" id="A0A315ED23"/>
<dbReference type="Proteomes" id="UP000250790">
    <property type="component" value="Unassembled WGS sequence"/>
</dbReference>
<name>A0A315ED23_9BURK</name>
<keyword evidence="1" id="KW-1133">Transmembrane helix</keyword>
<protein>
    <submittedName>
        <fullName evidence="2">Uncharacterized protein</fullName>
    </submittedName>
</protein>
<feature type="transmembrane region" description="Helical" evidence="1">
    <location>
        <begin position="20"/>
        <end position="51"/>
    </location>
</feature>
<evidence type="ECO:0000313" key="3">
    <source>
        <dbReference type="Proteomes" id="UP000250790"/>
    </source>
</evidence>
<proteinExistence type="predicted"/>
<gene>
    <name evidence="2" type="ORF">B9Z37_04540</name>
</gene>
<evidence type="ECO:0000256" key="1">
    <source>
        <dbReference type="SAM" id="Phobius"/>
    </source>
</evidence>
<keyword evidence="1" id="KW-0812">Transmembrane</keyword>
<keyword evidence="1" id="KW-0472">Membrane</keyword>
<dbReference type="EMBL" id="NESN01000001">
    <property type="protein sequence ID" value="PUE55810.1"/>
    <property type="molecule type" value="Genomic_DNA"/>
</dbReference>
<sequence>MEEVTAGYKLVAEFFNHSLFAIFGGIGSILVVLGFAYKVISIFFGVMPLAIRLGYGLWKRKIAVISDAENFAKLSHALKSSKLFNEKNIAHVPLSTLESLSVANLYLVDWDTAGGSIEEIFQRRASSQIPIVIVARPASIPHDVMNSIANRPNTVVVNFLGRLLNDVLTSLMTTSYDAK</sequence>
<evidence type="ECO:0000313" key="2">
    <source>
        <dbReference type="EMBL" id="PUE55810.1"/>
    </source>
</evidence>
<accession>A0A315ED23</accession>
<organism evidence="2 3">
    <name type="scientific">Limnohabitans parvus II-B4</name>
    <dbReference type="NCBI Taxonomy" id="1293052"/>
    <lineage>
        <taxon>Bacteria</taxon>
        <taxon>Pseudomonadati</taxon>
        <taxon>Pseudomonadota</taxon>
        <taxon>Betaproteobacteria</taxon>
        <taxon>Burkholderiales</taxon>
        <taxon>Comamonadaceae</taxon>
        <taxon>Limnohabitans</taxon>
    </lineage>
</organism>
<reference evidence="2 3" key="1">
    <citation type="submission" date="2017-04" db="EMBL/GenBank/DDBJ databases">
        <title>Unexpected and diverse lifestyles within the genus Limnohabitans.</title>
        <authorList>
            <person name="Kasalicky V."/>
            <person name="Mehrshad M."/>
            <person name="Andrei S.-A."/>
            <person name="Salcher M."/>
            <person name="Kratochvilova H."/>
            <person name="Simek K."/>
            <person name="Ghai R."/>
        </authorList>
    </citation>
    <scope>NUCLEOTIDE SEQUENCE [LARGE SCALE GENOMIC DNA]</scope>
    <source>
        <strain evidence="2 3">II-B4</strain>
    </source>
</reference>
<keyword evidence="3" id="KW-1185">Reference proteome</keyword>
<dbReference type="RefSeq" id="WP_108311800.1">
    <property type="nucleotide sequence ID" value="NZ_NESN01000001.1"/>
</dbReference>
<comment type="caution">
    <text evidence="2">The sequence shown here is derived from an EMBL/GenBank/DDBJ whole genome shotgun (WGS) entry which is preliminary data.</text>
</comment>